<keyword evidence="1" id="KW-0472">Membrane</keyword>
<sequence length="32" mass="3582">MNLQGTTAIAASYPIFFLSYFSQARINQSRGK</sequence>
<dbReference type="EMBL" id="GBRH01180970">
    <property type="protein sequence ID" value="JAE16926.1"/>
    <property type="molecule type" value="Transcribed_RNA"/>
</dbReference>
<organism evidence="2">
    <name type="scientific">Arundo donax</name>
    <name type="common">Giant reed</name>
    <name type="synonym">Donax arundinaceus</name>
    <dbReference type="NCBI Taxonomy" id="35708"/>
    <lineage>
        <taxon>Eukaryota</taxon>
        <taxon>Viridiplantae</taxon>
        <taxon>Streptophyta</taxon>
        <taxon>Embryophyta</taxon>
        <taxon>Tracheophyta</taxon>
        <taxon>Spermatophyta</taxon>
        <taxon>Magnoliopsida</taxon>
        <taxon>Liliopsida</taxon>
        <taxon>Poales</taxon>
        <taxon>Poaceae</taxon>
        <taxon>PACMAD clade</taxon>
        <taxon>Arundinoideae</taxon>
        <taxon>Arundineae</taxon>
        <taxon>Arundo</taxon>
    </lineage>
</organism>
<proteinExistence type="predicted"/>
<reference evidence="2" key="1">
    <citation type="submission" date="2014-09" db="EMBL/GenBank/DDBJ databases">
        <authorList>
            <person name="Magalhaes I.L.F."/>
            <person name="Oliveira U."/>
            <person name="Santos F.R."/>
            <person name="Vidigal T.H.D.A."/>
            <person name="Brescovit A.D."/>
            <person name="Santos A.J."/>
        </authorList>
    </citation>
    <scope>NUCLEOTIDE SEQUENCE</scope>
    <source>
        <tissue evidence="2">Shoot tissue taken approximately 20 cm above the soil surface</tissue>
    </source>
</reference>
<accession>A0A0A9G305</accession>
<keyword evidence="1" id="KW-1133">Transmembrane helix</keyword>
<evidence type="ECO:0000256" key="1">
    <source>
        <dbReference type="SAM" id="Phobius"/>
    </source>
</evidence>
<dbReference type="AlphaFoldDB" id="A0A0A9G305"/>
<keyword evidence="1" id="KW-0812">Transmembrane</keyword>
<protein>
    <submittedName>
        <fullName evidence="2">Uncharacterized protein</fullName>
    </submittedName>
</protein>
<feature type="transmembrane region" description="Helical" evidence="1">
    <location>
        <begin position="6"/>
        <end position="22"/>
    </location>
</feature>
<name>A0A0A9G305_ARUDO</name>
<reference evidence="2" key="2">
    <citation type="journal article" date="2015" name="Data Brief">
        <title>Shoot transcriptome of the giant reed, Arundo donax.</title>
        <authorList>
            <person name="Barrero R.A."/>
            <person name="Guerrero F.D."/>
            <person name="Moolhuijzen P."/>
            <person name="Goolsby J.A."/>
            <person name="Tidwell J."/>
            <person name="Bellgard S.E."/>
            <person name="Bellgard M.I."/>
        </authorList>
    </citation>
    <scope>NUCLEOTIDE SEQUENCE</scope>
    <source>
        <tissue evidence="2">Shoot tissue taken approximately 20 cm above the soil surface</tissue>
    </source>
</reference>
<evidence type="ECO:0000313" key="2">
    <source>
        <dbReference type="EMBL" id="JAE16926.1"/>
    </source>
</evidence>